<evidence type="ECO:0000313" key="8">
    <source>
        <dbReference type="Proteomes" id="UP000477651"/>
    </source>
</evidence>
<dbReference type="RefSeq" id="WP_163764720.1">
    <property type="nucleotide sequence ID" value="NZ_JAAGYR010000015.1"/>
</dbReference>
<evidence type="ECO:0000256" key="5">
    <source>
        <dbReference type="SAM" id="Phobius"/>
    </source>
</evidence>
<evidence type="ECO:0000313" key="7">
    <source>
        <dbReference type="EMBL" id="NEN76258.1"/>
    </source>
</evidence>
<keyword evidence="8" id="KW-1185">Reference proteome</keyword>
<feature type="transmembrane region" description="Helical" evidence="5">
    <location>
        <begin position="116"/>
        <end position="137"/>
    </location>
</feature>
<feature type="transmembrane region" description="Helical" evidence="5">
    <location>
        <begin position="58"/>
        <end position="77"/>
    </location>
</feature>
<evidence type="ECO:0000256" key="1">
    <source>
        <dbReference type="ARBA" id="ARBA00004141"/>
    </source>
</evidence>
<gene>
    <name evidence="7" type="ORF">F9B74_07970</name>
</gene>
<sequence>MMQKFFIILLVFIASLMALTFGEGVLRSLGHFIQIIYFGIYEYWQDIFDYLGHFISLHPYKIILALIITAIVSFWLFHQKEQVITQPNSRRKIAILLAIFLGWLGAHRFYNNQIGLGLIYIILSILFTPFSILLSLIDALRFLFMSDETFSIKYPH</sequence>
<keyword evidence="3 5" id="KW-1133">Transmembrane helix</keyword>
<reference evidence="7 8" key="1">
    <citation type="submission" date="2020-02" db="EMBL/GenBank/DDBJ databases">
        <title>Pelistega sp. NLN82 were isolated from wild rodents of the Hainan Island.</title>
        <authorList>
            <person name="Niu N."/>
            <person name="Zhou J."/>
        </authorList>
    </citation>
    <scope>NUCLEOTIDE SEQUENCE [LARGE SCALE GENOMIC DNA]</scope>
    <source>
        <strain evidence="7 8">NLN82</strain>
    </source>
</reference>
<organism evidence="7 8">
    <name type="scientific">Pelistega ratti</name>
    <dbReference type="NCBI Taxonomy" id="2652177"/>
    <lineage>
        <taxon>Bacteria</taxon>
        <taxon>Pseudomonadati</taxon>
        <taxon>Pseudomonadota</taxon>
        <taxon>Betaproteobacteria</taxon>
        <taxon>Burkholderiales</taxon>
        <taxon>Alcaligenaceae</taxon>
        <taxon>Pelistega</taxon>
    </lineage>
</organism>
<dbReference type="AlphaFoldDB" id="A0A6L9Y8U9"/>
<dbReference type="GO" id="GO:0016020">
    <property type="term" value="C:membrane"/>
    <property type="evidence" value="ECO:0007669"/>
    <property type="project" value="UniProtKB-SubCell"/>
</dbReference>
<feature type="transmembrane region" description="Helical" evidence="5">
    <location>
        <begin position="93"/>
        <end position="110"/>
    </location>
</feature>
<dbReference type="Pfam" id="PF05154">
    <property type="entry name" value="TM2"/>
    <property type="match status" value="1"/>
</dbReference>
<dbReference type="InterPro" id="IPR007829">
    <property type="entry name" value="TM2"/>
</dbReference>
<comment type="caution">
    <text evidence="7">The sequence shown here is derived from an EMBL/GenBank/DDBJ whole genome shotgun (WGS) entry which is preliminary data.</text>
</comment>
<dbReference type="Proteomes" id="UP000477651">
    <property type="component" value="Unassembled WGS sequence"/>
</dbReference>
<comment type="subcellular location">
    <subcellularLocation>
        <location evidence="1">Membrane</location>
        <topology evidence="1">Multi-pass membrane protein</topology>
    </subcellularLocation>
</comment>
<feature type="domain" description="TM2" evidence="6">
    <location>
        <begin position="91"/>
        <end position="137"/>
    </location>
</feature>
<keyword evidence="4 5" id="KW-0472">Membrane</keyword>
<accession>A0A6L9Y8U9</accession>
<name>A0A6L9Y8U9_9BURK</name>
<dbReference type="EMBL" id="JAAGYR010000015">
    <property type="protein sequence ID" value="NEN76258.1"/>
    <property type="molecule type" value="Genomic_DNA"/>
</dbReference>
<evidence type="ECO:0000256" key="4">
    <source>
        <dbReference type="ARBA" id="ARBA00023136"/>
    </source>
</evidence>
<evidence type="ECO:0000256" key="3">
    <source>
        <dbReference type="ARBA" id="ARBA00022989"/>
    </source>
</evidence>
<evidence type="ECO:0000256" key="2">
    <source>
        <dbReference type="ARBA" id="ARBA00022692"/>
    </source>
</evidence>
<proteinExistence type="predicted"/>
<keyword evidence="2 5" id="KW-0812">Transmembrane</keyword>
<evidence type="ECO:0000259" key="6">
    <source>
        <dbReference type="Pfam" id="PF05154"/>
    </source>
</evidence>
<protein>
    <submittedName>
        <fullName evidence="7">TM2 domain-containing protein</fullName>
    </submittedName>
</protein>